<organism evidence="10 11">
    <name type="scientific">Neorhodopirellula pilleata</name>
    <dbReference type="NCBI Taxonomy" id="2714738"/>
    <lineage>
        <taxon>Bacteria</taxon>
        <taxon>Pseudomonadati</taxon>
        <taxon>Planctomycetota</taxon>
        <taxon>Planctomycetia</taxon>
        <taxon>Pirellulales</taxon>
        <taxon>Pirellulaceae</taxon>
        <taxon>Neorhodopirellula</taxon>
    </lineage>
</organism>
<comment type="similarity">
    <text evidence="1 7 9">Belongs to the peptidase S14 family.</text>
</comment>
<dbReference type="InterPro" id="IPR023562">
    <property type="entry name" value="ClpP/TepA"/>
</dbReference>
<keyword evidence="4 7" id="KW-0378">Hydrolase</keyword>
<reference evidence="10 11" key="1">
    <citation type="submission" date="2019-02" db="EMBL/GenBank/DDBJ databases">
        <title>Deep-cultivation of Planctomycetes and their phenomic and genomic characterization uncovers novel biology.</title>
        <authorList>
            <person name="Wiegand S."/>
            <person name="Jogler M."/>
            <person name="Boedeker C."/>
            <person name="Pinto D."/>
            <person name="Vollmers J."/>
            <person name="Rivas-Marin E."/>
            <person name="Kohn T."/>
            <person name="Peeters S.H."/>
            <person name="Heuer A."/>
            <person name="Rast P."/>
            <person name="Oberbeckmann S."/>
            <person name="Bunk B."/>
            <person name="Jeske O."/>
            <person name="Meyerdierks A."/>
            <person name="Storesund J.E."/>
            <person name="Kallscheuer N."/>
            <person name="Luecker S."/>
            <person name="Lage O.M."/>
            <person name="Pohl T."/>
            <person name="Merkel B.J."/>
            <person name="Hornburger P."/>
            <person name="Mueller R.-W."/>
            <person name="Bruemmer F."/>
            <person name="Labrenz M."/>
            <person name="Spormann A.M."/>
            <person name="Op Den Camp H."/>
            <person name="Overmann J."/>
            <person name="Amann R."/>
            <person name="Jetten M.S.M."/>
            <person name="Mascher T."/>
            <person name="Medema M.H."/>
            <person name="Devos D.P."/>
            <person name="Kaster A.-K."/>
            <person name="Ovreas L."/>
            <person name="Rohde M."/>
            <person name="Galperin M.Y."/>
            <person name="Jogler C."/>
        </authorList>
    </citation>
    <scope>NUCLEOTIDE SEQUENCE [LARGE SCALE GENOMIC DNA]</scope>
    <source>
        <strain evidence="10 11">Pla100</strain>
    </source>
</reference>
<feature type="active site" evidence="7 8">
    <location>
        <position position="178"/>
    </location>
</feature>
<evidence type="ECO:0000256" key="5">
    <source>
        <dbReference type="ARBA" id="ARBA00022825"/>
    </source>
</evidence>
<dbReference type="GO" id="GO:0051117">
    <property type="term" value="F:ATPase binding"/>
    <property type="evidence" value="ECO:0007669"/>
    <property type="project" value="TreeGrafter"/>
</dbReference>
<dbReference type="SUPFAM" id="SSF52096">
    <property type="entry name" value="ClpP/crotonase"/>
    <property type="match status" value="1"/>
</dbReference>
<dbReference type="NCBIfam" id="NF009205">
    <property type="entry name" value="PRK12553.1"/>
    <property type="match status" value="1"/>
</dbReference>
<evidence type="ECO:0000256" key="8">
    <source>
        <dbReference type="PROSITE-ProRule" id="PRU10086"/>
    </source>
</evidence>
<evidence type="ECO:0000256" key="6">
    <source>
        <dbReference type="ARBA" id="ARBA00034021"/>
    </source>
</evidence>
<evidence type="ECO:0000256" key="3">
    <source>
        <dbReference type="ARBA" id="ARBA00022670"/>
    </source>
</evidence>
<dbReference type="EMBL" id="SJPM01000013">
    <property type="protein sequence ID" value="TWT91892.1"/>
    <property type="molecule type" value="Genomic_DNA"/>
</dbReference>
<sequence>MNKLVLATKLTAPIGRSWLAARWSPVFPPEGIYRMSDPFGYSSHMIAGGVDSMSDHRMAASYASQSYQRQRQMTLGDLLLENRIVFLQGEIHYANANEIVMKLLYLQSENRRKDIHFYINSPGGSVTATLAIYDTMQMVSCPVATYCVGEACSGAAVLLVGGAKGKRFCLPNSRVMMHQPMGGVSGQISDIEIQASEMFRYRDKLNQIISSHSGKSIEQIAKDTDRDFFLSAEEAKEYGLVDDLLKGEPLEEEEKEEA</sequence>
<keyword evidence="11" id="KW-1185">Reference proteome</keyword>
<dbReference type="GO" id="GO:0004252">
    <property type="term" value="F:serine-type endopeptidase activity"/>
    <property type="evidence" value="ECO:0007669"/>
    <property type="project" value="UniProtKB-UniRule"/>
</dbReference>
<dbReference type="FunFam" id="3.90.226.10:FF:000002">
    <property type="entry name" value="ATP-dependent Clp protease proteolytic subunit"/>
    <property type="match status" value="1"/>
</dbReference>
<protein>
    <recommendedName>
        <fullName evidence="7 9">ATP-dependent Clp protease proteolytic subunit</fullName>
        <ecNumber evidence="7">3.4.21.92</ecNumber>
    </recommendedName>
    <alternativeName>
        <fullName evidence="7">Endopeptidase Clp</fullName>
    </alternativeName>
</protein>
<dbReference type="CDD" id="cd07017">
    <property type="entry name" value="S14_ClpP_2"/>
    <property type="match status" value="1"/>
</dbReference>
<dbReference type="PANTHER" id="PTHR10381:SF70">
    <property type="entry name" value="ATP-DEPENDENT CLP PROTEASE PROTEOLYTIC SUBUNIT"/>
    <property type="match status" value="1"/>
</dbReference>
<comment type="catalytic activity">
    <reaction evidence="6 7 8">
        <text>Hydrolysis of proteins to small peptides in the presence of ATP and magnesium. alpha-casein is the usual test substrate. In the absence of ATP, only oligopeptides shorter than five residues are hydrolyzed (such as succinyl-Leu-Tyr-|-NHMec, and Leu-Tyr-Leu-|-Tyr-Trp, in which cleavage of the -Tyr-|-Leu- and -Tyr-|-Trp bonds also occurs).</text>
        <dbReference type="EC" id="3.4.21.92"/>
    </reaction>
</comment>
<comment type="caution">
    <text evidence="10">The sequence shown here is derived from an EMBL/GenBank/DDBJ whole genome shotgun (WGS) entry which is preliminary data.</text>
</comment>
<proteinExistence type="inferred from homology"/>
<evidence type="ECO:0000256" key="7">
    <source>
        <dbReference type="HAMAP-Rule" id="MF_00444"/>
    </source>
</evidence>
<dbReference type="InterPro" id="IPR029045">
    <property type="entry name" value="ClpP/crotonase-like_dom_sf"/>
</dbReference>
<dbReference type="PRINTS" id="PR00127">
    <property type="entry name" value="CLPPROTEASEP"/>
</dbReference>
<evidence type="ECO:0000256" key="2">
    <source>
        <dbReference type="ARBA" id="ARBA00022490"/>
    </source>
</evidence>
<dbReference type="GO" id="GO:0006515">
    <property type="term" value="P:protein quality control for misfolded or incompletely synthesized proteins"/>
    <property type="evidence" value="ECO:0007669"/>
    <property type="project" value="TreeGrafter"/>
</dbReference>
<dbReference type="Pfam" id="PF00574">
    <property type="entry name" value="CLP_protease"/>
    <property type="match status" value="1"/>
</dbReference>
<evidence type="ECO:0000256" key="4">
    <source>
        <dbReference type="ARBA" id="ARBA00022801"/>
    </source>
</evidence>
<dbReference type="Gene3D" id="3.90.226.10">
    <property type="entry name" value="2-enoyl-CoA Hydratase, Chain A, domain 1"/>
    <property type="match status" value="1"/>
</dbReference>
<keyword evidence="3 7" id="KW-0645">Protease</keyword>
<evidence type="ECO:0000313" key="10">
    <source>
        <dbReference type="EMBL" id="TWT91892.1"/>
    </source>
</evidence>
<evidence type="ECO:0000313" key="11">
    <source>
        <dbReference type="Proteomes" id="UP000316213"/>
    </source>
</evidence>
<accession>A0A5C5ZWB1</accession>
<dbReference type="GO" id="GO:0005737">
    <property type="term" value="C:cytoplasm"/>
    <property type="evidence" value="ECO:0007669"/>
    <property type="project" value="UniProtKB-SubCell"/>
</dbReference>
<dbReference type="HAMAP" id="MF_00444">
    <property type="entry name" value="ClpP"/>
    <property type="match status" value="1"/>
</dbReference>
<dbReference type="PROSITE" id="PS00382">
    <property type="entry name" value="CLP_PROTEASE_HIS"/>
    <property type="match status" value="1"/>
</dbReference>
<dbReference type="NCBIfam" id="NF001368">
    <property type="entry name" value="PRK00277.1"/>
    <property type="match status" value="1"/>
</dbReference>
<comment type="function">
    <text evidence="7">Cleaves peptides in various proteins in a process that requires ATP hydrolysis. Has a chymotrypsin-like activity. Plays a major role in the degradation of misfolded proteins.</text>
</comment>
<feature type="active site" description="Nucleophile" evidence="7">
    <location>
        <position position="153"/>
    </location>
</feature>
<dbReference type="InterPro" id="IPR001907">
    <property type="entry name" value="ClpP"/>
</dbReference>
<gene>
    <name evidence="10" type="primary">clpP_1</name>
    <name evidence="7" type="synonym">clpP</name>
    <name evidence="10" type="ORF">Pla100_49310</name>
</gene>
<dbReference type="GO" id="GO:0009368">
    <property type="term" value="C:endopeptidase Clp complex"/>
    <property type="evidence" value="ECO:0007669"/>
    <property type="project" value="TreeGrafter"/>
</dbReference>
<dbReference type="GO" id="GO:0004176">
    <property type="term" value="F:ATP-dependent peptidase activity"/>
    <property type="evidence" value="ECO:0007669"/>
    <property type="project" value="InterPro"/>
</dbReference>
<dbReference type="PANTHER" id="PTHR10381">
    <property type="entry name" value="ATP-DEPENDENT CLP PROTEASE PROTEOLYTIC SUBUNIT"/>
    <property type="match status" value="1"/>
</dbReference>
<dbReference type="EC" id="3.4.21.92" evidence="7"/>
<comment type="subcellular location">
    <subcellularLocation>
        <location evidence="7">Cytoplasm</location>
    </subcellularLocation>
</comment>
<dbReference type="Proteomes" id="UP000316213">
    <property type="component" value="Unassembled WGS sequence"/>
</dbReference>
<dbReference type="InterPro" id="IPR033135">
    <property type="entry name" value="ClpP_His_AS"/>
</dbReference>
<name>A0A5C5ZWB1_9BACT</name>
<keyword evidence="2 7" id="KW-0963">Cytoplasm</keyword>
<dbReference type="AlphaFoldDB" id="A0A5C5ZWB1"/>
<evidence type="ECO:0000256" key="1">
    <source>
        <dbReference type="ARBA" id="ARBA00007039"/>
    </source>
</evidence>
<comment type="subunit">
    <text evidence="7">Fourteen ClpP subunits assemble into 2 heptameric rings which stack back to back to give a disk-like structure with a central cavity, resembling the structure of eukaryotic proteasomes.</text>
</comment>
<keyword evidence="5 7" id="KW-0720">Serine protease</keyword>
<evidence type="ECO:0000256" key="9">
    <source>
        <dbReference type="RuleBase" id="RU003567"/>
    </source>
</evidence>